<dbReference type="AlphaFoldDB" id="A0A1F8BNB7"/>
<keyword evidence="2" id="KW-1003">Cell membrane</keyword>
<feature type="transmembrane region" description="Helical" evidence="8">
    <location>
        <begin position="296"/>
        <end position="315"/>
    </location>
</feature>
<dbReference type="GO" id="GO:0010041">
    <property type="term" value="P:response to iron(III) ion"/>
    <property type="evidence" value="ECO:0007669"/>
    <property type="project" value="TreeGrafter"/>
</dbReference>
<accession>A0A1F8BNB7</accession>
<dbReference type="STRING" id="1802521.A2893_04245"/>
<evidence type="ECO:0000256" key="2">
    <source>
        <dbReference type="ARBA" id="ARBA00022475"/>
    </source>
</evidence>
<feature type="transmembrane region" description="Helical" evidence="8">
    <location>
        <begin position="181"/>
        <end position="196"/>
    </location>
</feature>
<evidence type="ECO:0000256" key="3">
    <source>
        <dbReference type="ARBA" id="ARBA00022676"/>
    </source>
</evidence>
<keyword evidence="6 8" id="KW-1133">Transmembrane helix</keyword>
<keyword evidence="5 8" id="KW-0812">Transmembrane</keyword>
<dbReference type="GO" id="GO:0009103">
    <property type="term" value="P:lipopolysaccharide biosynthetic process"/>
    <property type="evidence" value="ECO:0007669"/>
    <property type="project" value="UniProtKB-ARBA"/>
</dbReference>
<dbReference type="GO" id="GO:0016763">
    <property type="term" value="F:pentosyltransferase activity"/>
    <property type="evidence" value="ECO:0007669"/>
    <property type="project" value="TreeGrafter"/>
</dbReference>
<feature type="transmembrane region" description="Helical" evidence="8">
    <location>
        <begin position="101"/>
        <end position="122"/>
    </location>
</feature>
<comment type="subcellular location">
    <subcellularLocation>
        <location evidence="1">Cell membrane</location>
        <topology evidence="1">Multi-pass membrane protein</topology>
    </subcellularLocation>
</comment>
<dbReference type="EMBL" id="MGHH01000007">
    <property type="protein sequence ID" value="OGM64835.1"/>
    <property type="molecule type" value="Genomic_DNA"/>
</dbReference>
<feature type="transmembrane region" description="Helical" evidence="8">
    <location>
        <begin position="227"/>
        <end position="246"/>
    </location>
</feature>
<organism evidence="9 10">
    <name type="scientific">Candidatus Woesebacteria bacterium RIFCSPLOWO2_01_FULL_39_25</name>
    <dbReference type="NCBI Taxonomy" id="1802521"/>
    <lineage>
        <taxon>Bacteria</taxon>
        <taxon>Candidatus Woeseibacteriota</taxon>
    </lineage>
</organism>
<dbReference type="GO" id="GO:0005886">
    <property type="term" value="C:plasma membrane"/>
    <property type="evidence" value="ECO:0007669"/>
    <property type="project" value="UniProtKB-SubCell"/>
</dbReference>
<evidence type="ECO:0000256" key="6">
    <source>
        <dbReference type="ARBA" id="ARBA00022989"/>
    </source>
</evidence>
<feature type="transmembrane region" description="Helical" evidence="8">
    <location>
        <begin position="129"/>
        <end position="145"/>
    </location>
</feature>
<evidence type="ECO:0000313" key="9">
    <source>
        <dbReference type="EMBL" id="OGM64835.1"/>
    </source>
</evidence>
<dbReference type="PANTHER" id="PTHR33908">
    <property type="entry name" value="MANNOSYLTRANSFERASE YKCB-RELATED"/>
    <property type="match status" value="1"/>
</dbReference>
<proteinExistence type="predicted"/>
<evidence type="ECO:0000256" key="5">
    <source>
        <dbReference type="ARBA" id="ARBA00022692"/>
    </source>
</evidence>
<protein>
    <recommendedName>
        <fullName evidence="11">Glycosyltransferase RgtA/B/C/D-like domain-containing protein</fullName>
    </recommendedName>
</protein>
<feature type="transmembrane region" description="Helical" evidence="8">
    <location>
        <begin position="20"/>
        <end position="39"/>
    </location>
</feature>
<keyword evidence="7 8" id="KW-0472">Membrane</keyword>
<feature type="transmembrane region" description="Helical" evidence="8">
    <location>
        <begin position="68"/>
        <end position="89"/>
    </location>
</feature>
<dbReference type="PANTHER" id="PTHR33908:SF3">
    <property type="entry name" value="UNDECAPRENYL PHOSPHATE-ALPHA-4-AMINO-4-DEOXY-L-ARABINOSE ARABINOSYL TRANSFERASE"/>
    <property type="match status" value="1"/>
</dbReference>
<gene>
    <name evidence="9" type="ORF">A2893_04245</name>
</gene>
<comment type="caution">
    <text evidence="9">The sequence shown here is derived from an EMBL/GenBank/DDBJ whole genome shotgun (WGS) entry which is preliminary data.</text>
</comment>
<name>A0A1F8BNB7_9BACT</name>
<dbReference type="InterPro" id="IPR050297">
    <property type="entry name" value="LipidA_mod_glycosyltrf_83"/>
</dbReference>
<feature type="transmembrane region" description="Helical" evidence="8">
    <location>
        <begin position="322"/>
        <end position="339"/>
    </location>
</feature>
<evidence type="ECO:0000313" key="10">
    <source>
        <dbReference type="Proteomes" id="UP000176725"/>
    </source>
</evidence>
<evidence type="ECO:0008006" key="11">
    <source>
        <dbReference type="Google" id="ProtNLM"/>
    </source>
</evidence>
<dbReference type="Proteomes" id="UP000176725">
    <property type="component" value="Unassembled WGS sequence"/>
</dbReference>
<evidence type="ECO:0000256" key="8">
    <source>
        <dbReference type="SAM" id="Phobius"/>
    </source>
</evidence>
<sequence length="535" mass="61724">MLKYLTSVKKFWINELKFHKIVYFLLTIILVGAFFIRAYRTGDLLRFYFDQGRDALVIWKLWHEGKPFLIGPVTGLAGIFLGPFYYYLIAPFYLIGGGSPVYPAVFLALLTTIAIGVTYYLGWQIQSRVTGLIAAAIAGFSYYMVLAGRWLANPTPILLTSVLLLLSMWKLVEGKVKNTKFLWFSLALLIGVSLHFEAASAIFYIPMIIIFWMYLYLTNKKVLPNKVIFVISILLFGLTLLPQIAFNYKHENILFNNFQKVLVEEKSFQSPFTSYNLTKKRDFFWGVFSSKIFPGIVKYANIYYLAGLLGIVFALRKIPKTISLLIIFIGVPMIGYFFFQGNYGNIYDYYMTGYYLPMILLFSIGLGFLWKNFLGKILVLVFFLYFCNLSGTLDRNLIYAGVDGPTHITLGNQLQSVNWVFEDANQLCDPEEILRLPTVAQDEECSRQFNVDVYVPPVIPHAYDYLFLWQATKRCGDNLCGMIKEPQKKTVYVLYEVDPPHPERLEVWLSRYEENSVIEEEVKFGGITVQRRKRI</sequence>
<evidence type="ECO:0000256" key="7">
    <source>
        <dbReference type="ARBA" id="ARBA00023136"/>
    </source>
</evidence>
<evidence type="ECO:0000256" key="1">
    <source>
        <dbReference type="ARBA" id="ARBA00004651"/>
    </source>
</evidence>
<evidence type="ECO:0000256" key="4">
    <source>
        <dbReference type="ARBA" id="ARBA00022679"/>
    </source>
</evidence>
<reference evidence="9 10" key="1">
    <citation type="journal article" date="2016" name="Nat. Commun.">
        <title>Thousands of microbial genomes shed light on interconnected biogeochemical processes in an aquifer system.</title>
        <authorList>
            <person name="Anantharaman K."/>
            <person name="Brown C.T."/>
            <person name="Hug L.A."/>
            <person name="Sharon I."/>
            <person name="Castelle C.J."/>
            <person name="Probst A.J."/>
            <person name="Thomas B.C."/>
            <person name="Singh A."/>
            <person name="Wilkins M.J."/>
            <person name="Karaoz U."/>
            <person name="Brodie E.L."/>
            <person name="Williams K.H."/>
            <person name="Hubbard S.S."/>
            <person name="Banfield J.F."/>
        </authorList>
    </citation>
    <scope>NUCLEOTIDE SEQUENCE [LARGE SCALE GENOMIC DNA]</scope>
</reference>
<keyword evidence="3" id="KW-0328">Glycosyltransferase</keyword>
<keyword evidence="4" id="KW-0808">Transferase</keyword>